<name>A0A1I4FMT7_9HYPH</name>
<gene>
    <name evidence="2" type="ORF">SAMN04488125_11082</name>
</gene>
<proteinExistence type="predicted"/>
<dbReference type="AlphaFoldDB" id="A0A1I4FMT7"/>
<dbReference type="Proteomes" id="UP000198804">
    <property type="component" value="Unassembled WGS sequence"/>
</dbReference>
<feature type="region of interest" description="Disordered" evidence="1">
    <location>
        <begin position="196"/>
        <end position="254"/>
    </location>
</feature>
<evidence type="ECO:0000313" key="3">
    <source>
        <dbReference type="Proteomes" id="UP000198804"/>
    </source>
</evidence>
<evidence type="ECO:0000256" key="1">
    <source>
        <dbReference type="SAM" id="MobiDB-lite"/>
    </source>
</evidence>
<accession>A0A1I4FMT7</accession>
<keyword evidence="3" id="KW-1185">Reference proteome</keyword>
<reference evidence="3" key="1">
    <citation type="submission" date="2016-10" db="EMBL/GenBank/DDBJ databases">
        <authorList>
            <person name="Varghese N."/>
            <person name="Submissions S."/>
        </authorList>
    </citation>
    <scope>NUCLEOTIDE SEQUENCE [LARGE SCALE GENOMIC DNA]</scope>
    <source>
        <strain evidence="3">CGMCC 1.6474</strain>
    </source>
</reference>
<organism evidence="2 3">
    <name type="scientific">Methylorubrum salsuginis</name>
    <dbReference type="NCBI Taxonomy" id="414703"/>
    <lineage>
        <taxon>Bacteria</taxon>
        <taxon>Pseudomonadati</taxon>
        <taxon>Pseudomonadota</taxon>
        <taxon>Alphaproteobacteria</taxon>
        <taxon>Hyphomicrobiales</taxon>
        <taxon>Methylobacteriaceae</taxon>
        <taxon>Methylorubrum</taxon>
    </lineage>
</organism>
<evidence type="ECO:0000313" key="2">
    <source>
        <dbReference type="EMBL" id="SFL18257.1"/>
    </source>
</evidence>
<feature type="compositionally biased region" description="Basic and acidic residues" evidence="1">
    <location>
        <begin position="213"/>
        <end position="239"/>
    </location>
</feature>
<dbReference type="EMBL" id="FOSV01000010">
    <property type="protein sequence ID" value="SFL18257.1"/>
    <property type="molecule type" value="Genomic_DNA"/>
</dbReference>
<sequence length="254" mass="27223">MTSALSTVAEPEQRLPAIRGGIPPAPQRTAALIGYLHNNLEPIPGNFRRYALSAAAAPTDEQRGLLLDRRSEIDAGLKGADDITIRENVGILRSSMATAPLGPEAMQLAKQGFIMVLGQYPAWAVVETTMRFLSGRTGNGTYAPTAAEMANVCRELISGHLAERARINAILDAEVYHVASEADRAEINRAHAEFVAETTKRAAAPTGPAPEPLPERRDSKLAADLERRRARREAGKREGAPAPASALSEEDGET</sequence>
<protein>
    <submittedName>
        <fullName evidence="2">Uncharacterized protein</fullName>
    </submittedName>
</protein>